<dbReference type="Gene3D" id="3.70.10.10">
    <property type="match status" value="1"/>
</dbReference>
<dbReference type="RefSeq" id="XP_066799804.1">
    <property type="nucleotide sequence ID" value="XM_066949510.1"/>
</dbReference>
<keyword evidence="6" id="KW-1185">Reference proteome</keyword>
<gene>
    <name evidence="5" type="ORF">IAR55_006427</name>
</gene>
<dbReference type="EMBL" id="JBCAWK010000013">
    <property type="protein sequence ID" value="KAK8844580.1"/>
    <property type="molecule type" value="Genomic_DNA"/>
</dbReference>
<evidence type="ECO:0000256" key="4">
    <source>
        <dbReference type="PIRNR" id="PIRNR011312"/>
    </source>
</evidence>
<dbReference type="GO" id="GO:0033314">
    <property type="term" value="P:mitotic DNA replication checkpoint signaling"/>
    <property type="evidence" value="ECO:0007669"/>
    <property type="project" value="TreeGrafter"/>
</dbReference>
<accession>A0AAW0YTS0</accession>
<dbReference type="InterPro" id="IPR007150">
    <property type="entry name" value="HUS1/Mec3"/>
</dbReference>
<comment type="subcellular location">
    <subcellularLocation>
        <location evidence="1">Nucleus</location>
    </subcellularLocation>
</comment>
<dbReference type="GO" id="GO:0000724">
    <property type="term" value="P:double-strand break repair via homologous recombination"/>
    <property type="evidence" value="ECO:0007669"/>
    <property type="project" value="TreeGrafter"/>
</dbReference>
<sequence>MRFRTAISNVSLLNKISRSLAALARSCVIRLSEEQVHFIVPGNESSTGVQVWSRVNVSTLFDGYKIESNAGNEIWLELHLDSFLKVLRSAHSSVGSFNDNGRNASALSDADVILKLNKKGSQPIWAFEIRGYTATRKQMSITHEINVKILSPKRQQELNEPLCPQPDIHIVLPNLLELRNLVSRLSHVADDVRISANHEGTLELSVNSSRVNLTTTWKDLVIPTSTADDQERVTPPSQQMFSTTVAIKGLLKFLTSHLVSGTAIMCICENHCVIAYVYIGELNETGGVLTFFVPGKTVDDD</sequence>
<dbReference type="GeneID" id="92183685"/>
<evidence type="ECO:0000313" key="5">
    <source>
        <dbReference type="EMBL" id="KAK8844580.1"/>
    </source>
</evidence>
<dbReference type="GO" id="GO:0000723">
    <property type="term" value="P:telomere maintenance"/>
    <property type="evidence" value="ECO:0007669"/>
    <property type="project" value="TreeGrafter"/>
</dbReference>
<proteinExistence type="inferred from homology"/>
<dbReference type="GO" id="GO:0005730">
    <property type="term" value="C:nucleolus"/>
    <property type="evidence" value="ECO:0007669"/>
    <property type="project" value="InterPro"/>
</dbReference>
<comment type="similarity">
    <text evidence="2 4">Belongs to the HUS1 family.</text>
</comment>
<organism evidence="5 6">
    <name type="scientific">Kwoniella newhampshirensis</name>
    <dbReference type="NCBI Taxonomy" id="1651941"/>
    <lineage>
        <taxon>Eukaryota</taxon>
        <taxon>Fungi</taxon>
        <taxon>Dikarya</taxon>
        <taxon>Basidiomycota</taxon>
        <taxon>Agaricomycotina</taxon>
        <taxon>Tremellomycetes</taxon>
        <taxon>Tremellales</taxon>
        <taxon>Cryptococcaceae</taxon>
        <taxon>Kwoniella</taxon>
    </lineage>
</organism>
<dbReference type="GO" id="GO:0031573">
    <property type="term" value="P:mitotic intra-S DNA damage checkpoint signaling"/>
    <property type="evidence" value="ECO:0007669"/>
    <property type="project" value="TreeGrafter"/>
</dbReference>
<dbReference type="GO" id="GO:0006289">
    <property type="term" value="P:nucleotide-excision repair"/>
    <property type="evidence" value="ECO:0007669"/>
    <property type="project" value="TreeGrafter"/>
</dbReference>
<dbReference type="SUPFAM" id="SSF55979">
    <property type="entry name" value="DNA clamp"/>
    <property type="match status" value="1"/>
</dbReference>
<comment type="caution">
    <text evidence="5">The sequence shown here is derived from an EMBL/GenBank/DDBJ whole genome shotgun (WGS) entry which is preliminary data.</text>
</comment>
<evidence type="ECO:0000256" key="2">
    <source>
        <dbReference type="ARBA" id="ARBA00005563"/>
    </source>
</evidence>
<dbReference type="InterPro" id="IPR016580">
    <property type="entry name" value="HUS1"/>
</dbReference>
<evidence type="ECO:0000313" key="6">
    <source>
        <dbReference type="Proteomes" id="UP001388673"/>
    </source>
</evidence>
<dbReference type="Proteomes" id="UP001388673">
    <property type="component" value="Unassembled WGS sequence"/>
</dbReference>
<dbReference type="InterPro" id="IPR046938">
    <property type="entry name" value="DNA_clamp_sf"/>
</dbReference>
<dbReference type="PANTHER" id="PTHR12900:SF0">
    <property type="entry name" value="CHECKPOINT PROTEIN"/>
    <property type="match status" value="1"/>
</dbReference>
<dbReference type="KEGG" id="kne:92183685"/>
<dbReference type="GO" id="GO:0044778">
    <property type="term" value="P:meiotic DNA integrity checkpoint signaling"/>
    <property type="evidence" value="ECO:0007669"/>
    <property type="project" value="TreeGrafter"/>
</dbReference>
<reference evidence="5 6" key="1">
    <citation type="journal article" date="2024" name="bioRxiv">
        <title>Comparative genomics of Cryptococcus and Kwoniella reveals pathogenesis evolution and contrasting karyotype dynamics via intercentromeric recombination or chromosome fusion.</title>
        <authorList>
            <person name="Coelho M.A."/>
            <person name="David-Palma M."/>
            <person name="Shea T."/>
            <person name="Bowers K."/>
            <person name="McGinley-Smith S."/>
            <person name="Mohammad A.W."/>
            <person name="Gnirke A."/>
            <person name="Yurkov A.M."/>
            <person name="Nowrousian M."/>
            <person name="Sun S."/>
            <person name="Cuomo C.A."/>
            <person name="Heitman J."/>
        </authorList>
    </citation>
    <scope>NUCLEOTIDE SEQUENCE [LARGE SCALE GENOMIC DNA]</scope>
    <source>
        <strain evidence="5 6">CBS 13917</strain>
    </source>
</reference>
<dbReference type="PANTHER" id="PTHR12900">
    <property type="entry name" value="MITOTIC AND DNA DAMAGE CHECKPOINT PROTEIN HUS1"/>
    <property type="match status" value="1"/>
</dbReference>
<dbReference type="Pfam" id="PF04005">
    <property type="entry name" value="Hus1"/>
    <property type="match status" value="1"/>
</dbReference>
<name>A0AAW0YTS0_9TREE</name>
<dbReference type="PIRSF" id="PIRSF011312">
    <property type="entry name" value="Cell_cycle_HUS1"/>
    <property type="match status" value="1"/>
</dbReference>
<keyword evidence="3" id="KW-0539">Nucleus</keyword>
<dbReference type="AlphaFoldDB" id="A0AAW0YTS0"/>
<evidence type="ECO:0000256" key="3">
    <source>
        <dbReference type="ARBA" id="ARBA00023242"/>
    </source>
</evidence>
<dbReference type="GO" id="GO:0035861">
    <property type="term" value="C:site of double-strand break"/>
    <property type="evidence" value="ECO:0007669"/>
    <property type="project" value="TreeGrafter"/>
</dbReference>
<evidence type="ECO:0000256" key="1">
    <source>
        <dbReference type="ARBA" id="ARBA00004123"/>
    </source>
</evidence>
<dbReference type="GO" id="GO:0030896">
    <property type="term" value="C:checkpoint clamp complex"/>
    <property type="evidence" value="ECO:0007669"/>
    <property type="project" value="InterPro"/>
</dbReference>
<protein>
    <recommendedName>
        <fullName evidence="4">Checkpoint protein</fullName>
    </recommendedName>
</protein>